<dbReference type="Proteomes" id="UP000663842">
    <property type="component" value="Unassembled WGS sequence"/>
</dbReference>
<reference evidence="2" key="1">
    <citation type="submission" date="2021-02" db="EMBL/GenBank/DDBJ databases">
        <authorList>
            <person name="Nowell W R."/>
        </authorList>
    </citation>
    <scope>NUCLEOTIDE SEQUENCE</scope>
</reference>
<comment type="caution">
    <text evidence="2">The sequence shown here is derived from an EMBL/GenBank/DDBJ whole genome shotgun (WGS) entry which is preliminary data.</text>
</comment>
<keyword evidence="3" id="KW-1185">Reference proteome</keyword>
<proteinExistence type="predicted"/>
<evidence type="ECO:0000313" key="3">
    <source>
        <dbReference type="Proteomes" id="UP000663866"/>
    </source>
</evidence>
<dbReference type="AlphaFoldDB" id="A0A819P1S5"/>
<gene>
    <name evidence="2" type="ORF">OVN521_LOCUS15396</name>
    <name evidence="1" type="ORF">UXM345_LOCUS4191</name>
</gene>
<evidence type="ECO:0000313" key="2">
    <source>
        <dbReference type="EMBL" id="CAF4007119.1"/>
    </source>
</evidence>
<organism evidence="2 3">
    <name type="scientific">Rotaria magnacalcarata</name>
    <dbReference type="NCBI Taxonomy" id="392030"/>
    <lineage>
        <taxon>Eukaryota</taxon>
        <taxon>Metazoa</taxon>
        <taxon>Spiralia</taxon>
        <taxon>Gnathifera</taxon>
        <taxon>Rotifera</taxon>
        <taxon>Eurotatoria</taxon>
        <taxon>Bdelloidea</taxon>
        <taxon>Philodinida</taxon>
        <taxon>Philodinidae</taxon>
        <taxon>Rotaria</taxon>
    </lineage>
</organism>
<sequence>MHFVTIVLQSGFNETSCPSCRQPVKEKDLTPITEKIANSSTRNNRQPMTAKAVCDNCTDCRRGGVRGSYFRGQLGGVF</sequence>
<protein>
    <submittedName>
        <fullName evidence="2">Uncharacterized protein</fullName>
    </submittedName>
</protein>
<dbReference type="EMBL" id="CAJOBF010000282">
    <property type="protein sequence ID" value="CAF3790320.1"/>
    <property type="molecule type" value="Genomic_DNA"/>
</dbReference>
<dbReference type="Proteomes" id="UP000663866">
    <property type="component" value="Unassembled WGS sequence"/>
</dbReference>
<name>A0A819P1S5_9BILA</name>
<dbReference type="EMBL" id="CAJOBG010002443">
    <property type="protein sequence ID" value="CAF4007119.1"/>
    <property type="molecule type" value="Genomic_DNA"/>
</dbReference>
<evidence type="ECO:0000313" key="1">
    <source>
        <dbReference type="EMBL" id="CAF3790320.1"/>
    </source>
</evidence>
<accession>A0A819P1S5</accession>